<accession>A0A366FUR2</accession>
<keyword evidence="3" id="KW-1185">Reference proteome</keyword>
<name>A0A366FUR2_9HYPH</name>
<dbReference type="InterPro" id="IPR023401">
    <property type="entry name" value="ODC_N"/>
</dbReference>
<dbReference type="OrthoDB" id="9785971at2"/>
<reference evidence="2 3" key="1">
    <citation type="submission" date="2018-06" db="EMBL/GenBank/DDBJ databases">
        <title>Genomic Encyclopedia of Type Strains, Phase IV (KMG-IV): sequencing the most valuable type-strain genomes for metagenomic binning, comparative biology and taxonomic classification.</title>
        <authorList>
            <person name="Goeker M."/>
        </authorList>
    </citation>
    <scope>NUCLEOTIDE SEQUENCE [LARGE SCALE GENOMIC DNA]</scope>
    <source>
        <strain evidence="2 3">DSM 24875</strain>
    </source>
</reference>
<evidence type="ECO:0000313" key="3">
    <source>
        <dbReference type="Proteomes" id="UP000253529"/>
    </source>
</evidence>
<comment type="similarity">
    <text evidence="1">Belongs to the ornithine cyclodeaminase/mu-crystallin family.</text>
</comment>
<dbReference type="NCBIfam" id="NF004793">
    <property type="entry name" value="PRK06141.1"/>
    <property type="match status" value="1"/>
</dbReference>
<evidence type="ECO:0000313" key="2">
    <source>
        <dbReference type="EMBL" id="RBP18251.1"/>
    </source>
</evidence>
<proteinExistence type="inferred from homology"/>
<dbReference type="FunFam" id="3.40.50.720:FF:000311">
    <property type="entry name" value="Ornithine cyclodeaminase"/>
    <property type="match status" value="1"/>
</dbReference>
<gene>
    <name evidence="2" type="ORF">DFR50_101195</name>
</gene>
<dbReference type="GO" id="GO:0019752">
    <property type="term" value="P:carboxylic acid metabolic process"/>
    <property type="evidence" value="ECO:0007669"/>
    <property type="project" value="UniProtKB-ARBA"/>
</dbReference>
<dbReference type="EMBL" id="QNRK01000001">
    <property type="protein sequence ID" value="RBP18251.1"/>
    <property type="molecule type" value="Genomic_DNA"/>
</dbReference>
<dbReference type="PANTHER" id="PTHR13812">
    <property type="entry name" value="KETIMINE REDUCTASE MU-CRYSTALLIN"/>
    <property type="match status" value="1"/>
</dbReference>
<dbReference type="GO" id="GO:0016491">
    <property type="term" value="F:oxidoreductase activity"/>
    <property type="evidence" value="ECO:0007669"/>
    <property type="project" value="UniProtKB-ARBA"/>
</dbReference>
<sequence>MRVFSAEDLDRTLDFPALIDELAAAMRGGFVAPRRHHHPIQRAGEPVATCLLMPAWTESASRAGLYLGVKLVNVFPGNSARGVASVTGLYVLQSGRTGETLAAIDGTRLTHWRTAAASALAARFLARTDAKRLLVVGAGALAPFMARAHASVRAYERIEVWNHRPEGARKLAASLAAMGLPARPADDLEAAVAEADVVSCATLATEPLIAGRWLKPGQHLDLVGAFTVSMREADDEALRRARVYVDTEAALVEGGDVALGILGGVIDRSAVVADLPALCRGAPGRRGADEITLFKSVGAAIEDLAAAILVWKNAGGPEP</sequence>
<dbReference type="GO" id="GO:0005737">
    <property type="term" value="C:cytoplasm"/>
    <property type="evidence" value="ECO:0007669"/>
    <property type="project" value="TreeGrafter"/>
</dbReference>
<protein>
    <submittedName>
        <fullName evidence="2">Ornithine cyclodeaminase</fullName>
    </submittedName>
</protein>
<organism evidence="2 3">
    <name type="scientific">Roseiarcus fermentans</name>
    <dbReference type="NCBI Taxonomy" id="1473586"/>
    <lineage>
        <taxon>Bacteria</taxon>
        <taxon>Pseudomonadati</taxon>
        <taxon>Pseudomonadota</taxon>
        <taxon>Alphaproteobacteria</taxon>
        <taxon>Hyphomicrobiales</taxon>
        <taxon>Roseiarcaceae</taxon>
        <taxon>Roseiarcus</taxon>
    </lineage>
</organism>
<comment type="caution">
    <text evidence="2">The sequence shown here is derived from an EMBL/GenBank/DDBJ whole genome shotgun (WGS) entry which is preliminary data.</text>
</comment>
<dbReference type="RefSeq" id="WP_113887311.1">
    <property type="nucleotide sequence ID" value="NZ_QNRK01000001.1"/>
</dbReference>
<dbReference type="PIRSF" id="PIRSF001439">
    <property type="entry name" value="CryM"/>
    <property type="match status" value="1"/>
</dbReference>
<dbReference type="PANTHER" id="PTHR13812:SF19">
    <property type="entry name" value="KETIMINE REDUCTASE MU-CRYSTALLIN"/>
    <property type="match status" value="1"/>
</dbReference>
<dbReference type="Gene3D" id="3.40.50.720">
    <property type="entry name" value="NAD(P)-binding Rossmann-like Domain"/>
    <property type="match status" value="1"/>
</dbReference>
<dbReference type="Gene3D" id="3.30.1780.10">
    <property type="entry name" value="ornithine cyclodeaminase, domain 1"/>
    <property type="match status" value="1"/>
</dbReference>
<dbReference type="SUPFAM" id="SSF51735">
    <property type="entry name" value="NAD(P)-binding Rossmann-fold domains"/>
    <property type="match status" value="1"/>
</dbReference>
<dbReference type="Pfam" id="PF02423">
    <property type="entry name" value="OCD_Mu_crystall"/>
    <property type="match status" value="1"/>
</dbReference>
<dbReference type="AlphaFoldDB" id="A0A366FUR2"/>
<dbReference type="InterPro" id="IPR036291">
    <property type="entry name" value="NAD(P)-bd_dom_sf"/>
</dbReference>
<dbReference type="Proteomes" id="UP000253529">
    <property type="component" value="Unassembled WGS sequence"/>
</dbReference>
<dbReference type="InterPro" id="IPR003462">
    <property type="entry name" value="ODC_Mu_crystall"/>
</dbReference>
<evidence type="ECO:0000256" key="1">
    <source>
        <dbReference type="ARBA" id="ARBA00008903"/>
    </source>
</evidence>